<evidence type="ECO:0000259" key="11">
    <source>
        <dbReference type="PROSITE" id="PS51384"/>
    </source>
</evidence>
<evidence type="ECO:0000259" key="10">
    <source>
        <dbReference type="PROSITE" id="PS50902"/>
    </source>
</evidence>
<dbReference type="SUPFAM" id="SSF63380">
    <property type="entry name" value="Riboflavin synthase domain-like"/>
    <property type="match status" value="1"/>
</dbReference>
<keyword evidence="9" id="KW-0560">Oxidoreductase</keyword>
<evidence type="ECO:0000313" key="13">
    <source>
        <dbReference type="Proteomes" id="UP000282087"/>
    </source>
</evidence>
<feature type="domain" description="Flavodoxin-like" evidence="10">
    <location>
        <begin position="9"/>
        <end position="155"/>
    </location>
</feature>
<comment type="cofactor">
    <cofactor evidence="1">
        <name>FMN</name>
        <dbReference type="ChEBI" id="CHEBI:58210"/>
    </cofactor>
</comment>
<keyword evidence="6" id="KW-0288">FMN</keyword>
<dbReference type="InterPro" id="IPR017927">
    <property type="entry name" value="FAD-bd_FR_type"/>
</dbReference>
<dbReference type="Gene3D" id="3.40.50.80">
    <property type="entry name" value="Nucleotide-binding domain of ferredoxin-NADP reductase (FNR) module"/>
    <property type="match status" value="1"/>
</dbReference>
<dbReference type="FunFam" id="3.40.50.80:FF:000030">
    <property type="entry name" value="NADPH-dependent diflavin oxidoreductase 1"/>
    <property type="match status" value="1"/>
</dbReference>
<dbReference type="GO" id="GO:0005829">
    <property type="term" value="C:cytosol"/>
    <property type="evidence" value="ECO:0007669"/>
    <property type="project" value="TreeGrafter"/>
</dbReference>
<dbReference type="InterPro" id="IPR017938">
    <property type="entry name" value="Riboflavin_synthase-like_b-brl"/>
</dbReference>
<keyword evidence="4" id="KW-0963">Cytoplasm</keyword>
<dbReference type="InterPro" id="IPR023173">
    <property type="entry name" value="NADPH_Cyt_P450_Rdtase_alpha"/>
</dbReference>
<dbReference type="PRINTS" id="PR00371">
    <property type="entry name" value="FPNCR"/>
</dbReference>
<dbReference type="InterPro" id="IPR008254">
    <property type="entry name" value="Flavodoxin/NO_synth"/>
</dbReference>
<sequence>MASPLTPRLLVLYGSETGTAQDVAEFVQQLAFNRHLLDTQIFSMDAFPVSQLLPQCSTVIFIVSTTGDGEAPENMRNSWRCLLQKKLGTQWMVGVRFAVFGLGDSSYAKYNAVARRLQGRLLQLGASELIERGLGDDQHAYGYFGALNPWLEKLWAAVLQLYPLPEGQIVDDSPKPIEPRYSVTIHGNREMEVDVAKVLTPRTDASNFYAPPRTSVGREKGIYWARVVENKRITAEDWEQDVRHLEFDIDSDSSAGDPAEVPFRAGDIAVVYPENVTGVDDMLKYVKLDGDTVISISAGDGSKQLDLPSPITLYDLFTKFLAILETPRRSFFEKLSLFATNDEETSQCASNPDFLLMFIFVTKKEKLEELASAEGVDLLYDYCIREKKTYVEVLTDFPSVKVPLTILLQLVPRQQPRSYSISSSALLHPGRVHLTVAIVNFLTPYKRRRNGICSAFFQSLDPSKEQKRVPMWIKHGLFEPPGLERDMLLIGPGTGLASMRAMVQERQFLRKQGGDNSSGAIYLYFGCRHKNKDFLYGDELRGLMTSGDITKFHTAFSRDQDHKIYVQTLLAENKETVFNFIVNGEGCIYIAGSAKRMPNDVYEVLRDILRSVGKMPLPTAEKIMKTLARKKRYVFTTAMEDVEQAEHVRSFVKLANLTQTSQLHEWNLESLHRALQWAYAAEDAVSGSDYSQQDVEMRIRQWFPVATLPTLSVGEALTANALCHARIHLLRSILQSPFLPSHPTPSELLIAVLEELRRTRDEDSFSNAFIEDHSLTR</sequence>
<name>A0A3M6VJR4_9STRA</name>
<comment type="cofactor">
    <cofactor evidence="2">
        <name>FAD</name>
        <dbReference type="ChEBI" id="CHEBI:57692"/>
    </cofactor>
</comment>
<protein>
    <recommendedName>
        <fullName evidence="14">NADPH-dependent FMN and FAD-containing oxidoreductase</fullName>
    </recommendedName>
</protein>
<accession>A0A3M6VJR4</accession>
<dbReference type="InterPro" id="IPR029039">
    <property type="entry name" value="Flavoprotein-like_sf"/>
</dbReference>
<dbReference type="AlphaFoldDB" id="A0A3M6VJR4"/>
<dbReference type="SUPFAM" id="SSF52343">
    <property type="entry name" value="Ferredoxin reductase-like, C-terminal NADP-linked domain"/>
    <property type="match status" value="1"/>
</dbReference>
<gene>
    <name evidence="12" type="ORF">DD238_000926</name>
</gene>
<evidence type="ECO:0000256" key="2">
    <source>
        <dbReference type="ARBA" id="ARBA00001974"/>
    </source>
</evidence>
<dbReference type="STRING" id="542832.A0A3M6VJR4"/>
<keyword evidence="7" id="KW-0274">FAD</keyword>
<dbReference type="PRINTS" id="PR00369">
    <property type="entry name" value="FLAVODOXIN"/>
</dbReference>
<dbReference type="Proteomes" id="UP000282087">
    <property type="component" value="Unassembled WGS sequence"/>
</dbReference>
<dbReference type="InterPro" id="IPR001094">
    <property type="entry name" value="Flavdoxin-like"/>
</dbReference>
<dbReference type="FunFam" id="3.40.50.360:FF:000015">
    <property type="entry name" value="NADPH-dependent diflavin oxidoreductase 1"/>
    <property type="match status" value="1"/>
</dbReference>
<evidence type="ECO:0000256" key="8">
    <source>
        <dbReference type="ARBA" id="ARBA00022857"/>
    </source>
</evidence>
<dbReference type="PROSITE" id="PS50902">
    <property type="entry name" value="FLAVODOXIN_LIKE"/>
    <property type="match status" value="1"/>
</dbReference>
<dbReference type="EMBL" id="QLLG01000183">
    <property type="protein sequence ID" value="RMX66909.1"/>
    <property type="molecule type" value="Genomic_DNA"/>
</dbReference>
<dbReference type="GO" id="GO:0010181">
    <property type="term" value="F:FMN binding"/>
    <property type="evidence" value="ECO:0007669"/>
    <property type="project" value="InterPro"/>
</dbReference>
<evidence type="ECO:0000256" key="6">
    <source>
        <dbReference type="ARBA" id="ARBA00022643"/>
    </source>
</evidence>
<dbReference type="PROSITE" id="PS51384">
    <property type="entry name" value="FAD_FR"/>
    <property type="match status" value="1"/>
</dbReference>
<dbReference type="Pfam" id="PF00175">
    <property type="entry name" value="NAD_binding_1"/>
    <property type="match status" value="1"/>
</dbReference>
<evidence type="ECO:0000256" key="1">
    <source>
        <dbReference type="ARBA" id="ARBA00001917"/>
    </source>
</evidence>
<dbReference type="InterPro" id="IPR001433">
    <property type="entry name" value="OxRdtase_FAD/NAD-bd"/>
</dbReference>
<organism evidence="12 13">
    <name type="scientific">Peronospora effusa</name>
    <dbReference type="NCBI Taxonomy" id="542832"/>
    <lineage>
        <taxon>Eukaryota</taxon>
        <taxon>Sar</taxon>
        <taxon>Stramenopiles</taxon>
        <taxon>Oomycota</taxon>
        <taxon>Peronosporomycetes</taxon>
        <taxon>Peronosporales</taxon>
        <taxon>Peronosporaceae</taxon>
        <taxon>Peronospora</taxon>
    </lineage>
</organism>
<feature type="domain" description="FAD-binding FR-type" evidence="11">
    <location>
        <begin position="220"/>
        <end position="481"/>
    </location>
</feature>
<proteinExistence type="predicted"/>
<keyword evidence="13" id="KW-1185">Reference proteome</keyword>
<dbReference type="Gene3D" id="3.40.50.360">
    <property type="match status" value="1"/>
</dbReference>
<dbReference type="InterPro" id="IPR003097">
    <property type="entry name" value="CysJ-like_FAD-binding"/>
</dbReference>
<dbReference type="Pfam" id="PF00258">
    <property type="entry name" value="Flavodoxin_1"/>
    <property type="match status" value="1"/>
</dbReference>
<comment type="caution">
    <text evidence="12">The sequence shown here is derived from an EMBL/GenBank/DDBJ whole genome shotgun (WGS) entry which is preliminary data.</text>
</comment>
<reference evidence="12 13" key="1">
    <citation type="submission" date="2018-06" db="EMBL/GenBank/DDBJ databases">
        <title>Comparative genomics of downy mildews reveals potential adaptations to biotrophy.</title>
        <authorList>
            <person name="Fletcher K."/>
            <person name="Klosterman S.J."/>
            <person name="Derevnina L."/>
            <person name="Martin F."/>
            <person name="Koike S."/>
            <person name="Reyes Chin-Wo S."/>
            <person name="Mou B."/>
            <person name="Michelmore R."/>
        </authorList>
    </citation>
    <scope>NUCLEOTIDE SEQUENCE [LARGE SCALE GENOMIC DNA]</scope>
    <source>
        <strain evidence="12 13">R14</strain>
    </source>
</reference>
<dbReference type="InterPro" id="IPR039261">
    <property type="entry name" value="FNR_nucleotide-bd"/>
</dbReference>
<dbReference type="PANTHER" id="PTHR19384">
    <property type="entry name" value="NITRIC OXIDE SYNTHASE-RELATED"/>
    <property type="match status" value="1"/>
</dbReference>
<evidence type="ECO:0008006" key="14">
    <source>
        <dbReference type="Google" id="ProtNLM"/>
    </source>
</evidence>
<comment type="subcellular location">
    <subcellularLocation>
        <location evidence="3">Cytoplasm</location>
    </subcellularLocation>
</comment>
<dbReference type="GO" id="GO:0050660">
    <property type="term" value="F:flavin adenine dinucleotide binding"/>
    <property type="evidence" value="ECO:0007669"/>
    <property type="project" value="TreeGrafter"/>
</dbReference>
<dbReference type="PANTHER" id="PTHR19384:SF10">
    <property type="entry name" value="NADPH-DEPENDENT DIFLAVIN OXIDOREDUCTASE 1"/>
    <property type="match status" value="1"/>
</dbReference>
<evidence type="ECO:0000256" key="7">
    <source>
        <dbReference type="ARBA" id="ARBA00022827"/>
    </source>
</evidence>
<dbReference type="GO" id="GO:0005634">
    <property type="term" value="C:nucleus"/>
    <property type="evidence" value="ECO:0007669"/>
    <property type="project" value="UniProtKB-ARBA"/>
</dbReference>
<evidence type="ECO:0000256" key="4">
    <source>
        <dbReference type="ARBA" id="ARBA00022490"/>
    </source>
</evidence>
<dbReference type="InterPro" id="IPR001709">
    <property type="entry name" value="Flavoprot_Pyr_Nucl_cyt_Rdtase"/>
</dbReference>
<dbReference type="GO" id="GO:0016651">
    <property type="term" value="F:oxidoreductase activity, acting on NAD(P)H"/>
    <property type="evidence" value="ECO:0007669"/>
    <property type="project" value="UniProtKB-ARBA"/>
</dbReference>
<dbReference type="VEuPathDB" id="FungiDB:DD237_001762"/>
<dbReference type="SUPFAM" id="SSF52218">
    <property type="entry name" value="Flavoproteins"/>
    <property type="match status" value="1"/>
</dbReference>
<dbReference type="Gene3D" id="2.40.30.10">
    <property type="entry name" value="Translation factors"/>
    <property type="match status" value="1"/>
</dbReference>
<evidence type="ECO:0000313" key="12">
    <source>
        <dbReference type="EMBL" id="RMX66909.1"/>
    </source>
</evidence>
<evidence type="ECO:0000256" key="3">
    <source>
        <dbReference type="ARBA" id="ARBA00004496"/>
    </source>
</evidence>
<keyword evidence="8" id="KW-0521">NADP</keyword>
<dbReference type="Pfam" id="PF00667">
    <property type="entry name" value="FAD_binding_1"/>
    <property type="match status" value="2"/>
</dbReference>
<evidence type="ECO:0000256" key="5">
    <source>
        <dbReference type="ARBA" id="ARBA00022630"/>
    </source>
</evidence>
<dbReference type="Gene3D" id="1.20.990.10">
    <property type="entry name" value="NADPH-cytochrome p450 Reductase, Chain A, domain 3"/>
    <property type="match status" value="1"/>
</dbReference>
<evidence type="ECO:0000256" key="9">
    <source>
        <dbReference type="ARBA" id="ARBA00023002"/>
    </source>
</evidence>
<keyword evidence="5" id="KW-0285">Flavoprotein</keyword>